<gene>
    <name evidence="3" type="ORF">KZJ38_35710</name>
</gene>
<proteinExistence type="inferred from homology"/>
<name>A0ABX8UY55_9BURK</name>
<dbReference type="InterPro" id="IPR036291">
    <property type="entry name" value="NAD(P)-bd_dom_sf"/>
</dbReference>
<dbReference type="PANTHER" id="PTHR43477">
    <property type="entry name" value="DIHYDROANTICAPSIN 7-DEHYDROGENASE"/>
    <property type="match status" value="1"/>
</dbReference>
<dbReference type="PANTHER" id="PTHR43477:SF1">
    <property type="entry name" value="DIHYDROANTICAPSIN 7-DEHYDROGENASE"/>
    <property type="match status" value="1"/>
</dbReference>
<evidence type="ECO:0000313" key="4">
    <source>
        <dbReference type="Proteomes" id="UP000826462"/>
    </source>
</evidence>
<evidence type="ECO:0000256" key="2">
    <source>
        <dbReference type="ARBA" id="ARBA00023002"/>
    </source>
</evidence>
<protein>
    <submittedName>
        <fullName evidence="3">Short chain dehydrogenase</fullName>
    </submittedName>
</protein>
<sequence length="198" mass="20647">MRILVVGATGLLGKEIIQLMSPKHEVIGASRNGPALKVDLSDQGSIVAMYNDAGPLDAVICVGGTAKFAPLDELQDSDFDFSLANKLMGQVNLVRCGTQKINPGGSITLTSGTLAQHPMPGGAAISLVNAGVEAFARAAALELRDMLRVNVVSPGWVAESLQMMGRDATDAVRASVVAQAYRKCVEENISGQVVTAAR</sequence>
<dbReference type="EMBL" id="CP080096">
    <property type="protein sequence ID" value="QYD72282.1"/>
    <property type="molecule type" value="Genomic_DNA"/>
</dbReference>
<keyword evidence="2" id="KW-0560">Oxidoreductase</keyword>
<dbReference type="Pfam" id="PF13561">
    <property type="entry name" value="adh_short_C2"/>
    <property type="match status" value="1"/>
</dbReference>
<dbReference type="RefSeq" id="WP_219801710.1">
    <property type="nucleotide sequence ID" value="NZ_CP080096.1"/>
</dbReference>
<dbReference type="PRINTS" id="PR00081">
    <property type="entry name" value="GDHRDH"/>
</dbReference>
<dbReference type="SUPFAM" id="SSF51735">
    <property type="entry name" value="NAD(P)-binding Rossmann-fold domains"/>
    <property type="match status" value="1"/>
</dbReference>
<dbReference type="NCBIfam" id="NF005754">
    <property type="entry name" value="PRK07578.1"/>
    <property type="match status" value="1"/>
</dbReference>
<reference evidence="3 4" key="1">
    <citation type="submission" date="2021-07" db="EMBL/GenBank/DDBJ databases">
        <title>Paraburkholderia edwinii protects Aspergillus sp. from phenazines by acting as a toxin sponge.</title>
        <authorList>
            <person name="Dahlstrom K.M."/>
            <person name="Newman D.K."/>
        </authorList>
    </citation>
    <scope>NUCLEOTIDE SEQUENCE [LARGE SCALE GENOMIC DNA]</scope>
    <source>
        <strain evidence="3 4">Pe01</strain>
    </source>
</reference>
<evidence type="ECO:0000256" key="1">
    <source>
        <dbReference type="ARBA" id="ARBA00006484"/>
    </source>
</evidence>
<comment type="similarity">
    <text evidence="1">Belongs to the short-chain dehydrogenases/reductases (SDR) family.</text>
</comment>
<organism evidence="3 4">
    <name type="scientific">Paraburkholderia edwinii</name>
    <dbReference type="NCBI Taxonomy" id="2861782"/>
    <lineage>
        <taxon>Bacteria</taxon>
        <taxon>Pseudomonadati</taxon>
        <taxon>Pseudomonadota</taxon>
        <taxon>Betaproteobacteria</taxon>
        <taxon>Burkholderiales</taxon>
        <taxon>Burkholderiaceae</taxon>
        <taxon>Paraburkholderia</taxon>
    </lineage>
</organism>
<dbReference type="InterPro" id="IPR051122">
    <property type="entry name" value="SDR_DHRS6-like"/>
</dbReference>
<dbReference type="Proteomes" id="UP000826462">
    <property type="component" value="Chromosome 2"/>
</dbReference>
<accession>A0ABX8UY55</accession>
<evidence type="ECO:0000313" key="3">
    <source>
        <dbReference type="EMBL" id="QYD72282.1"/>
    </source>
</evidence>
<dbReference type="InterPro" id="IPR002347">
    <property type="entry name" value="SDR_fam"/>
</dbReference>
<keyword evidence="4" id="KW-1185">Reference proteome</keyword>
<dbReference type="Gene3D" id="3.40.50.720">
    <property type="entry name" value="NAD(P)-binding Rossmann-like Domain"/>
    <property type="match status" value="1"/>
</dbReference>
<dbReference type="CDD" id="cd11731">
    <property type="entry name" value="Lin1944_like_SDR_c"/>
    <property type="match status" value="1"/>
</dbReference>